<organism evidence="1 2">
    <name type="scientific">Pseudoalteromonas agarivorans</name>
    <dbReference type="NCBI Taxonomy" id="176102"/>
    <lineage>
        <taxon>Bacteria</taxon>
        <taxon>Pseudomonadati</taxon>
        <taxon>Pseudomonadota</taxon>
        <taxon>Gammaproteobacteria</taxon>
        <taxon>Alteromonadales</taxon>
        <taxon>Pseudoalteromonadaceae</taxon>
        <taxon>Pseudoalteromonas</taxon>
    </lineage>
</organism>
<protein>
    <submittedName>
        <fullName evidence="1">Uncharacterized protein</fullName>
    </submittedName>
</protein>
<dbReference type="AlphaFoldDB" id="A0AAD0XDF3"/>
<reference evidence="1 2" key="1">
    <citation type="submission" date="2018-10" db="EMBL/GenBank/DDBJ databases">
        <title>Complete Genome Sequence and Transcriptomic Profiles of a Marine Bacterium, Pseudoalteromonas agarivorans Hao 2018.</title>
        <authorList>
            <person name="Hao L."/>
        </authorList>
    </citation>
    <scope>NUCLEOTIDE SEQUENCE [LARGE SCALE GENOMIC DNA]</scope>
    <source>
        <strain evidence="1 2">Hao 2018</strain>
    </source>
</reference>
<accession>A0AAD0XDF3</accession>
<name>A0AAD0XDF3_9GAMM</name>
<evidence type="ECO:0000313" key="2">
    <source>
        <dbReference type="Proteomes" id="UP000279995"/>
    </source>
</evidence>
<dbReference type="EMBL" id="CP033065">
    <property type="protein sequence ID" value="AYM87324.1"/>
    <property type="molecule type" value="Genomic_DNA"/>
</dbReference>
<evidence type="ECO:0000313" key="1">
    <source>
        <dbReference type="EMBL" id="AYM87324.1"/>
    </source>
</evidence>
<sequence>MTQKSVQHVPQFMRALAVDMKFRIIRSIEAHIIKDRVPTEYKSLAAACESQFSEKCTLITFPHNRKDVIKSNLTEKALKKFGEPSQDTLIVVGGCFSLESVEKLKKYNAVFLALSEFSWTDERHTLIKSGEPR</sequence>
<proteinExistence type="predicted"/>
<dbReference type="Proteomes" id="UP000279995">
    <property type="component" value="Chromosome I"/>
</dbReference>
<gene>
    <name evidence="1" type="ORF">D9T18_11875</name>
</gene>